<dbReference type="Proteomes" id="UP001460270">
    <property type="component" value="Unassembled WGS sequence"/>
</dbReference>
<dbReference type="EMBL" id="JBBPFD010000021">
    <property type="protein sequence ID" value="KAK7882738.1"/>
    <property type="molecule type" value="Genomic_DNA"/>
</dbReference>
<evidence type="ECO:0000256" key="2">
    <source>
        <dbReference type="ARBA" id="ARBA00022525"/>
    </source>
</evidence>
<accession>A0AAW0N207</accession>
<comment type="subcellular location">
    <subcellularLocation>
        <location evidence="1">Secreted</location>
    </subcellularLocation>
</comment>
<feature type="compositionally biased region" description="Basic and acidic residues" evidence="5">
    <location>
        <begin position="444"/>
        <end position="474"/>
    </location>
</feature>
<organism evidence="7 8">
    <name type="scientific">Mugilogobius chulae</name>
    <name type="common">yellowstripe goby</name>
    <dbReference type="NCBI Taxonomy" id="88201"/>
    <lineage>
        <taxon>Eukaryota</taxon>
        <taxon>Metazoa</taxon>
        <taxon>Chordata</taxon>
        <taxon>Craniata</taxon>
        <taxon>Vertebrata</taxon>
        <taxon>Euteleostomi</taxon>
        <taxon>Actinopterygii</taxon>
        <taxon>Neopterygii</taxon>
        <taxon>Teleostei</taxon>
        <taxon>Neoteleostei</taxon>
        <taxon>Acanthomorphata</taxon>
        <taxon>Gobiaria</taxon>
        <taxon>Gobiiformes</taxon>
        <taxon>Gobioidei</taxon>
        <taxon>Gobiidae</taxon>
        <taxon>Gobionellinae</taxon>
        <taxon>Mugilogobius</taxon>
    </lineage>
</organism>
<evidence type="ECO:0000259" key="6">
    <source>
        <dbReference type="Pfam" id="PF13330"/>
    </source>
</evidence>
<sequence length="495" mass="55604">MCVLVCFRDASVAVPGCWTGWFDRDDPSGTGDWETLADLRRQYPGRICDRPLAIEALTTAGASVASTGNVISVYNTVSGFVCENSKQSVGYCSDYKVRFMCPVEFCYPGGTHQLLSPGCWTGWFDRDDPSGTGDWETLADLRRQYPGRICDRPLAIEALTTAGASVASTGNVISVISPVTGFVCVNTEQLLGKVCADYRVRFYCPAIFCKGQRTHQLLSPGCWTGWFDRDDPSGTGDWETLADLRRQYPGRICDRPLAIEALTTAGASVASTGNVISVYDTVSGFVCENSKQSVGYCSDYKVRFMCPVEFCYPGGCWTDWFNRDLPSGTGDWELLANIKQLFVGKVCDVPLQIEVQTAAGSGLIGNLISSISPVTGFVCVNTEQLLGKVCVDYRVRFYCPALFCKERTDRVRERESEKERKKERKRERERGGVEKGKQRKRERKARERGECEQEKREKRERGTKDRGKWRERGRERKRRKSERKEKGGLKREKGR</sequence>
<feature type="compositionally biased region" description="Basic and acidic residues" evidence="5">
    <location>
        <begin position="414"/>
        <end position="436"/>
    </location>
</feature>
<reference evidence="8" key="1">
    <citation type="submission" date="2024-04" db="EMBL/GenBank/DDBJ databases">
        <title>Salinicola lusitanus LLJ914,a marine bacterium isolated from the Okinawa Trough.</title>
        <authorList>
            <person name="Li J."/>
        </authorList>
    </citation>
    <scope>NUCLEOTIDE SEQUENCE [LARGE SCALE GENOMIC DNA]</scope>
</reference>
<protein>
    <recommendedName>
        <fullName evidence="6">WxxW domain-containing protein</fullName>
    </recommendedName>
</protein>
<feature type="domain" description="WxxW" evidence="6">
    <location>
        <begin position="317"/>
        <end position="399"/>
    </location>
</feature>
<proteinExistence type="predicted"/>
<evidence type="ECO:0000256" key="4">
    <source>
        <dbReference type="ARBA" id="ARBA00023180"/>
    </source>
</evidence>
<keyword evidence="4" id="KW-0325">Glycoprotein</keyword>
<dbReference type="Pfam" id="PF13330">
    <property type="entry name" value="Mucin2_WxxW"/>
    <property type="match status" value="4"/>
</dbReference>
<keyword evidence="3" id="KW-0732">Signal</keyword>
<evidence type="ECO:0000313" key="8">
    <source>
        <dbReference type="Proteomes" id="UP001460270"/>
    </source>
</evidence>
<dbReference type="InterPro" id="IPR025155">
    <property type="entry name" value="WxxW_domain"/>
</dbReference>
<feature type="domain" description="WxxW" evidence="6">
    <location>
        <begin position="120"/>
        <end position="204"/>
    </location>
</feature>
<feature type="domain" description="WxxW" evidence="6">
    <location>
        <begin position="223"/>
        <end position="306"/>
    </location>
</feature>
<feature type="compositionally biased region" description="Basic and acidic residues" evidence="5">
    <location>
        <begin position="482"/>
        <end position="495"/>
    </location>
</feature>
<gene>
    <name evidence="7" type="ORF">WMY93_028912</name>
</gene>
<dbReference type="InterPro" id="IPR039675">
    <property type="entry name" value="CILP1/CILP2"/>
</dbReference>
<evidence type="ECO:0000313" key="7">
    <source>
        <dbReference type="EMBL" id="KAK7882738.1"/>
    </source>
</evidence>
<keyword evidence="2" id="KW-0964">Secreted</keyword>
<name>A0AAW0N207_9GOBI</name>
<evidence type="ECO:0000256" key="3">
    <source>
        <dbReference type="ARBA" id="ARBA00022729"/>
    </source>
</evidence>
<dbReference type="PANTHER" id="PTHR15031">
    <property type="entry name" value="CARTILAGE INTERMEDIATE LAYER PROTEIN CLIP"/>
    <property type="match status" value="1"/>
</dbReference>
<feature type="domain" description="WxxW" evidence="6">
    <location>
        <begin position="18"/>
        <end position="101"/>
    </location>
</feature>
<feature type="region of interest" description="Disordered" evidence="5">
    <location>
        <begin position="414"/>
        <end position="495"/>
    </location>
</feature>
<evidence type="ECO:0000256" key="1">
    <source>
        <dbReference type="ARBA" id="ARBA00004613"/>
    </source>
</evidence>
<evidence type="ECO:0000256" key="5">
    <source>
        <dbReference type="SAM" id="MobiDB-lite"/>
    </source>
</evidence>
<comment type="caution">
    <text evidence="7">The sequence shown here is derived from an EMBL/GenBank/DDBJ whole genome shotgun (WGS) entry which is preliminary data.</text>
</comment>
<dbReference type="AlphaFoldDB" id="A0AAW0N207"/>
<keyword evidence="8" id="KW-1185">Reference proteome</keyword>
<dbReference type="GO" id="GO:0005576">
    <property type="term" value="C:extracellular region"/>
    <property type="evidence" value="ECO:0007669"/>
    <property type="project" value="UniProtKB-SubCell"/>
</dbReference>